<name>A0A0F5QEW6_9HYPH</name>
<feature type="domain" description="DUF7507" evidence="3">
    <location>
        <begin position="2295"/>
        <end position="2410"/>
    </location>
</feature>
<dbReference type="InterPro" id="IPR001434">
    <property type="entry name" value="OmcB-like_DUF11"/>
</dbReference>
<gene>
    <name evidence="4" type="ORF">WH87_03355</name>
</gene>
<feature type="region of interest" description="Disordered" evidence="1">
    <location>
        <begin position="1393"/>
        <end position="1429"/>
    </location>
</feature>
<feature type="domain" description="DUF11" evidence="2">
    <location>
        <begin position="574"/>
        <end position="706"/>
    </location>
</feature>
<organism evidence="4 5">
    <name type="scientific">Devosia epidermidihirudinis</name>
    <dbReference type="NCBI Taxonomy" id="1293439"/>
    <lineage>
        <taxon>Bacteria</taxon>
        <taxon>Pseudomonadati</taxon>
        <taxon>Pseudomonadota</taxon>
        <taxon>Alphaproteobacteria</taxon>
        <taxon>Hyphomicrobiales</taxon>
        <taxon>Devosiaceae</taxon>
        <taxon>Devosia</taxon>
    </lineage>
</organism>
<reference evidence="4 5" key="1">
    <citation type="submission" date="2015-03" db="EMBL/GenBank/DDBJ databases">
        <authorList>
            <person name="Lepp D."/>
            <person name="Hassan Y.I."/>
            <person name="Li X.-Z."/>
            <person name="Zhou T."/>
        </authorList>
    </citation>
    <scope>NUCLEOTIDE SEQUENCE [LARGE SCALE GENOMIC DNA]</scope>
    <source>
        <strain evidence="4 5">E84</strain>
    </source>
</reference>
<dbReference type="Pfam" id="PF01345">
    <property type="entry name" value="DUF11"/>
    <property type="match status" value="6"/>
</dbReference>
<feature type="domain" description="DUF11" evidence="2">
    <location>
        <begin position="715"/>
        <end position="849"/>
    </location>
</feature>
<dbReference type="PANTHER" id="PTHR34819:SF3">
    <property type="entry name" value="CELL SURFACE PROTEIN"/>
    <property type="match status" value="1"/>
</dbReference>
<feature type="domain" description="DUF11" evidence="2">
    <location>
        <begin position="2426"/>
        <end position="2488"/>
    </location>
</feature>
<dbReference type="Gene3D" id="2.60.40.10">
    <property type="entry name" value="Immunoglobulins"/>
    <property type="match status" value="3"/>
</dbReference>
<dbReference type="InterPro" id="IPR047589">
    <property type="entry name" value="DUF11_rpt"/>
</dbReference>
<sequence length="2744" mass="285105">MKSTPLSPRFLRDNNAAGDAIGKGVRGAWAARAFKAFALSALLLGAGTAAATAQTGWVVNIDNSGFSPLPAGGQADYKVSIANSDNYLAPASTVVFTIPANTVFTGVSKLSNCSPAAGGAPSATPFAVTCDLPAILPGTSTDFIVGMRHMQAGTTELKASVPTEPGVASFTRKTTVHEGADLSVALTAAPSPLQAGKIVTLTAVVTNQGPHASKNGKVVLTLPTGLSGSGVVMPPNCSIAGNLISCDLGDMAPDQVRNLEFSTQVIAAEASTATASAQVISGTPRDPNNANDSAVAEIEILEGMDVSLRKSRSPAGLLLLGNTATFTLEPLVAGRVPTSATITDSVPANYRILSVDAGSGWECEVTGQDVSCEYTAATGSNYRKPITITTEVVDVGLKVTNTADITAVGENAGGHVNNSANDGAADIVLPKIDMVASKSTPDRGLVTVGNSYDFNLGARNDGNAPLAERLTITDMLPDGLVIESVNAPGWICSPMPVVGPLAMTCYTDKYVANPLWPGQSIEPIVVTAKVTKEGTFNNGMLVSFDGYLTRDPFPGDNTAYSGGLTSANNDKWADLQLKKSVVGAATVLAGEEITFRLEVVNVGPAEAKDVHLFDELRDIVAENGGAPGPISFTPTGGLQCSEKVGSAYSRILSCEIATLAKCESGKDCPYVDVTVRVGSVGVKKNEANVYSLVTPDPETDNNIDDAEYTVTPRTDVTVTKASTAVATGAAVGQELTYVITALVPNNGLSPAQNVVVKDILPDGVRFISATPSAGACTMGLASGEIVPNAAGDNSITCSLGTLANGSQQTITVVVVPTMSVIDQDIENLATVSTTTPEIDSDNNEAKVKVRITKPALDLEIQKKDGPDPVEIGTDTTYVITVINSGPSEATDVTMVDTLPTSGLANPRMVLPLPAGWSCTVNAVPDTPGGNVTCRADRVAVGAPVELRMLMKAVERKRHTNQVELSSAESRAGYDTDTTNNTSNEDTTVRVRADIAVTKTPTTPDGTGVVDLRQEFYWDLDVTALSGDGLDVAEGVVLTDTFPAGMVLTRIPQILQPSANRVCVGGIGDSAITCQLDEIAPSETVTVRVWVKIISIATPGDRVVNTATATTQSFDKNPSNNTDVAGTVTTVKATSISGTVFRDFNKDDKLTAERDTGIAGVSVIVSGTSSHDNAPITMPAVLTDAAGRYTVPNLPPGTYTVTYTAASITEPHLVLGKSVLGSDSTGAGAGQIVDPRTISGVVATTATGGTNYNFTMIPTARIGLAKSASAPVFQADGSYKIDYTLTVKNLSLEPLVGVEITDDFTIANRNFGNYSAAAGTPPEGHYSVSTVSTTLTDAAKPAFTGQPGSQILVSGGRLAAGASATATFTLHINAAVPRLQGLTHTNQAVVSGAGEYSGQTSTDNPQLRDPSNNGTNVDPNNNGIANEPSDNVETVVTPNFAPAIDLKKTAQLTSSGASPDVNDQVTYTFVVTNTGKTPLIDVRITDPLPGLSALSGTIPQPLRLEPNGKATFTATYALKQADLDNDVLNNTATAVGQWGVNGGGVAQTVVRTGQAKVEALAKPGLTIDKSISSSTITDPSVLGQTITYAFLVTNTGNTNLRDVKVVDPLLPGNSALTIGSLPRGTSTTVFATYTIKQADLDRGRVDNTAYATGVYGPTGSPKTTNSATDSETKPVFQYPSVVLTKTIDPASVPSEPRDGAKLTWTVTAFNDGNVTLKTLKLTDPMPGAVITPAQHASVAPGQTVTFKVVAPITQAQINTGEVDNQATLNFETPAGPGTPVQDDETTSLPQVPRLELTKLMISTVDAPLVAGDTLRYRFTIKNTGNLALSNITLDDDLPGFVMDAASAAALATAVLQPQNAANSVPAANRQIVVEGSLVLTQTHIDDGKVDNTATAEGYPTAGPTNVPVTDTDQVTSPLVRAPQIRLVKTILDAPAGAARAGDVVTYGFAIHNTGNVVLNSVVLRELLVGSVIVNPTGWTGPMLPGDINDDAITATYVLTQADIDRGYVENSAEVEGIGLGPTGAPTTVKDISGTAVGNDTVTRLPITAEPELQIVKSIVEKSLSTPPMPGDTIDYQFVVTNTGNLTMRNVRINDPLLSATSLTLIAVLEPGEANAVTFGPVRYSVVQGNIQAGHVTNTATASGEYRNPVTQVDELMSAPSNTIVVPLEQVPGIAVVKEAVAALNDPTTVGEQIEYYFRVTNTGNLTLDGVTVTDPLPGLPQSSFPVGTLLPAQTLTVGPIAYSIVQSDLDRRYVLNQAVATGTYDIGNGPEPITDLSGPTITTDEELVVPMLPIRPVLEIIKQASFVGDTSYALVGDRIDFTFEISNLGNVPVADVRPEEVSFTFGGVPAATPLTDFVPASVTLDLGESQMFTASYVLTQSDLNAGAGMPDGMENIAQAVGVAQGAIPVTSPTDTAVLTLSPQQPSDVVITKTTKRPIIHRGETVPFVIEVRNNALGNAGKVTIVDRIPSGFVFVEGSATVDGVAFVPTVTGNEISFAALPLNALQRIEIGLVLQALPGTPPGRYRNVAFGFDEIGADLGSQGEATVEIVPDAVFDCSDVIGTVFNDLNGNGYQDQDEPGIPGVRLSTARGLLVTTDAFGRYSIPCAALPDSNIGSNFVLKIDTGTLPTGFAMTTDNPAMARLTAGKMVEMNFGAQIGRQIRLSLDNGAFVSGSTAPSVELESGIEQLISILVEQQARLLIVYEAAGDRQVSGPRVSTVVNTIRERWRAVGAPYTLVIDTKIEEW</sequence>
<dbReference type="EMBL" id="LANJ01000011">
    <property type="protein sequence ID" value="KKC39276.1"/>
    <property type="molecule type" value="Genomic_DNA"/>
</dbReference>
<feature type="domain" description="DUF7507" evidence="3">
    <location>
        <begin position="1440"/>
        <end position="1536"/>
    </location>
</feature>
<evidence type="ECO:0000259" key="2">
    <source>
        <dbReference type="Pfam" id="PF01345"/>
    </source>
</evidence>
<dbReference type="InterPro" id="IPR051172">
    <property type="entry name" value="Chlamydia_OmcB"/>
</dbReference>
<accession>A0A0F5QEW6</accession>
<evidence type="ECO:0008006" key="6">
    <source>
        <dbReference type="Google" id="ProtNLM"/>
    </source>
</evidence>
<dbReference type="PANTHER" id="PTHR34819">
    <property type="entry name" value="LARGE CYSTEINE-RICH PERIPLASMIC PROTEIN OMCB"/>
    <property type="match status" value="1"/>
</dbReference>
<feature type="domain" description="DUF7507" evidence="3">
    <location>
        <begin position="1920"/>
        <end position="2016"/>
    </location>
</feature>
<evidence type="ECO:0000313" key="4">
    <source>
        <dbReference type="EMBL" id="KKC39276.1"/>
    </source>
</evidence>
<dbReference type="InterPro" id="IPR055354">
    <property type="entry name" value="DUF7507"/>
</dbReference>
<feature type="domain" description="DUF11" evidence="2">
    <location>
        <begin position="181"/>
        <end position="297"/>
    </location>
</feature>
<protein>
    <recommendedName>
        <fullName evidence="6">DUF11 domain-containing protein</fullName>
    </recommendedName>
</protein>
<feature type="compositionally biased region" description="Low complexity" evidence="1">
    <location>
        <begin position="1411"/>
        <end position="1421"/>
    </location>
</feature>
<dbReference type="OrthoDB" id="9773411at2"/>
<dbReference type="Pfam" id="PF24346">
    <property type="entry name" value="DUF7507"/>
    <property type="match status" value="8"/>
</dbReference>
<feature type="compositionally biased region" description="Polar residues" evidence="1">
    <location>
        <begin position="1396"/>
        <end position="1410"/>
    </location>
</feature>
<comment type="caution">
    <text evidence="4">The sequence shown here is derived from an EMBL/GenBank/DDBJ whole genome shotgun (WGS) entry which is preliminary data.</text>
</comment>
<dbReference type="RefSeq" id="WP_046138495.1">
    <property type="nucleotide sequence ID" value="NZ_LANJ01000011.1"/>
</dbReference>
<proteinExistence type="predicted"/>
<feature type="domain" description="DUF7507" evidence="3">
    <location>
        <begin position="1561"/>
        <end position="1659"/>
    </location>
</feature>
<feature type="compositionally biased region" description="Low complexity" evidence="1">
    <location>
        <begin position="974"/>
        <end position="984"/>
    </location>
</feature>
<dbReference type="SUPFAM" id="SSF117074">
    <property type="entry name" value="Hypothetical protein PA1324"/>
    <property type="match status" value="2"/>
</dbReference>
<feature type="domain" description="DUF7507" evidence="3">
    <location>
        <begin position="1678"/>
        <end position="1780"/>
    </location>
</feature>
<keyword evidence="5" id="KW-1185">Reference proteome</keyword>
<feature type="domain" description="DUF7507" evidence="3">
    <location>
        <begin position="1791"/>
        <end position="1903"/>
    </location>
</feature>
<dbReference type="NCBIfam" id="TIGR01451">
    <property type="entry name" value="B_ant_repeat"/>
    <property type="match status" value="8"/>
</dbReference>
<feature type="domain" description="DUF11" evidence="2">
    <location>
        <begin position="993"/>
        <end position="1124"/>
    </location>
</feature>
<evidence type="ECO:0000259" key="3">
    <source>
        <dbReference type="Pfam" id="PF24346"/>
    </source>
</evidence>
<evidence type="ECO:0000256" key="1">
    <source>
        <dbReference type="SAM" id="MobiDB-lite"/>
    </source>
</evidence>
<dbReference type="Proteomes" id="UP000033411">
    <property type="component" value="Unassembled WGS sequence"/>
</dbReference>
<dbReference type="PATRIC" id="fig|1293439.3.peg.227"/>
<dbReference type="STRING" id="1293439.WH87_03355"/>
<feature type="domain" description="DUF7507" evidence="3">
    <location>
        <begin position="2048"/>
        <end position="2146"/>
    </location>
</feature>
<feature type="domain" description="DUF11" evidence="2">
    <location>
        <begin position="857"/>
        <end position="983"/>
    </location>
</feature>
<evidence type="ECO:0000313" key="5">
    <source>
        <dbReference type="Proteomes" id="UP000033411"/>
    </source>
</evidence>
<feature type="domain" description="DUF7507" evidence="3">
    <location>
        <begin position="2170"/>
        <end position="2266"/>
    </location>
</feature>
<feature type="region of interest" description="Disordered" evidence="1">
    <location>
        <begin position="959"/>
        <end position="984"/>
    </location>
</feature>
<dbReference type="InterPro" id="IPR013783">
    <property type="entry name" value="Ig-like_fold"/>
</dbReference>